<evidence type="ECO:0000313" key="7">
    <source>
        <dbReference type="EMBL" id="SNZ07228.1"/>
    </source>
</evidence>
<keyword evidence="8" id="KW-1185">Reference proteome</keyword>
<dbReference type="InterPro" id="IPR059052">
    <property type="entry name" value="HH_YbhG-like"/>
</dbReference>
<dbReference type="Gene3D" id="2.40.420.20">
    <property type="match status" value="1"/>
</dbReference>
<organism evidence="7 8">
    <name type="scientific">Cohaesibacter gelatinilyticus</name>
    <dbReference type="NCBI Taxonomy" id="372072"/>
    <lineage>
        <taxon>Bacteria</taxon>
        <taxon>Pseudomonadati</taxon>
        <taxon>Pseudomonadota</taxon>
        <taxon>Alphaproteobacteria</taxon>
        <taxon>Hyphomicrobiales</taxon>
        <taxon>Cohaesibacteraceae</taxon>
    </lineage>
</organism>
<dbReference type="GO" id="GO:1990281">
    <property type="term" value="C:efflux pump complex"/>
    <property type="evidence" value="ECO:0007669"/>
    <property type="project" value="TreeGrafter"/>
</dbReference>
<dbReference type="PANTHER" id="PTHR30469">
    <property type="entry name" value="MULTIDRUG RESISTANCE PROTEIN MDTA"/>
    <property type="match status" value="1"/>
</dbReference>
<dbReference type="Pfam" id="PF25881">
    <property type="entry name" value="HH_YBHG"/>
    <property type="match status" value="1"/>
</dbReference>
<evidence type="ECO:0000313" key="8">
    <source>
        <dbReference type="Proteomes" id="UP000219439"/>
    </source>
</evidence>
<dbReference type="InterPro" id="IPR058792">
    <property type="entry name" value="Beta-barrel_RND_2"/>
</dbReference>
<dbReference type="EMBL" id="OBEL01000001">
    <property type="protein sequence ID" value="SNZ07228.1"/>
    <property type="molecule type" value="Genomic_DNA"/>
</dbReference>
<reference evidence="7 8" key="1">
    <citation type="submission" date="2017-09" db="EMBL/GenBank/DDBJ databases">
        <authorList>
            <person name="Ehlers B."/>
            <person name="Leendertz F.H."/>
        </authorList>
    </citation>
    <scope>NUCLEOTIDE SEQUENCE [LARGE SCALE GENOMIC DNA]</scope>
    <source>
        <strain evidence="7 8">DSM 18289</strain>
    </source>
</reference>
<evidence type="ECO:0000259" key="5">
    <source>
        <dbReference type="Pfam" id="PF25954"/>
    </source>
</evidence>
<dbReference type="RefSeq" id="WP_097152040.1">
    <property type="nucleotide sequence ID" value="NZ_OBEL01000001.1"/>
</dbReference>
<sequence>MCLLPRTSTMSRYITFGSVLMLAGLLSACDQGSDTQGNSELMVRPVKAFTLAGEEAVIRRNYPATVLPAQQVDLSFRVSGQIVELPIRAAQQVEKGQIVAKLDTRDLKNTIAQLESQLEQAQANLAAMASGARAEDVAALKAAQEAAQAKTDAAAQQVERSKTLFSRGVITKAQLDNDTTSLTVAKAELESRRQELIKGQAGSRPEEINAQEAGIKGLQAQIQAAQNNLADATLRTPFAGVIAKRQVDNFVNVQAKESIAILQKLDRLDLVLDIPATDVARFSNKKNPDVKATLDALPDQAFDVKLVDFSTQADAATQTFRARVSIAPPDDITILPGMTGRIWVVEKLKGQSVLSIPVTGLASEPDGSAFVWVIGQDKKVSKRSVKAGQITGADVAILEGLKAGEMIASAGISALQAGQMVNPVTVIGE</sequence>
<evidence type="ECO:0000259" key="6">
    <source>
        <dbReference type="Pfam" id="PF25967"/>
    </source>
</evidence>
<feature type="domain" description="YbhG-like alpha-helical hairpin" evidence="4">
    <location>
        <begin position="102"/>
        <end position="230"/>
    </location>
</feature>
<dbReference type="Pfam" id="PF25954">
    <property type="entry name" value="Beta-barrel_RND_2"/>
    <property type="match status" value="1"/>
</dbReference>
<dbReference type="PANTHER" id="PTHR30469:SF20">
    <property type="entry name" value="EFFLUX RND TRANSPORTER PERIPLASMIC ADAPTOR SUBUNIT"/>
    <property type="match status" value="1"/>
</dbReference>
<keyword evidence="3" id="KW-0732">Signal</keyword>
<protein>
    <submittedName>
        <fullName evidence="7">RND family efflux transporter, MFP subunit</fullName>
    </submittedName>
</protein>
<dbReference type="NCBIfam" id="TIGR01730">
    <property type="entry name" value="RND_mfp"/>
    <property type="match status" value="1"/>
</dbReference>
<proteinExistence type="inferred from homology"/>
<evidence type="ECO:0000259" key="4">
    <source>
        <dbReference type="Pfam" id="PF25881"/>
    </source>
</evidence>
<dbReference type="PROSITE" id="PS51257">
    <property type="entry name" value="PROKAR_LIPOPROTEIN"/>
    <property type="match status" value="1"/>
</dbReference>
<evidence type="ECO:0000256" key="2">
    <source>
        <dbReference type="SAM" id="Coils"/>
    </source>
</evidence>
<dbReference type="SUPFAM" id="SSF111369">
    <property type="entry name" value="HlyD-like secretion proteins"/>
    <property type="match status" value="2"/>
</dbReference>
<evidence type="ECO:0000256" key="3">
    <source>
        <dbReference type="SAM" id="SignalP"/>
    </source>
</evidence>
<feature type="chain" id="PRO_5012176686" evidence="3">
    <location>
        <begin position="29"/>
        <end position="429"/>
    </location>
</feature>
<name>A0A285ND59_9HYPH</name>
<dbReference type="Pfam" id="PF25967">
    <property type="entry name" value="RND-MFP_C"/>
    <property type="match status" value="1"/>
</dbReference>
<dbReference type="Gene3D" id="1.10.287.470">
    <property type="entry name" value="Helix hairpin bin"/>
    <property type="match status" value="3"/>
</dbReference>
<dbReference type="OrthoDB" id="9813967at2"/>
<dbReference type="Gene3D" id="2.40.30.170">
    <property type="match status" value="1"/>
</dbReference>
<dbReference type="AlphaFoldDB" id="A0A285ND59"/>
<comment type="similarity">
    <text evidence="1">Belongs to the membrane fusion protein (MFP) (TC 8.A.1) family.</text>
</comment>
<keyword evidence="2" id="KW-0175">Coiled coil</keyword>
<dbReference type="InterPro" id="IPR006143">
    <property type="entry name" value="RND_pump_MFP"/>
</dbReference>
<feature type="domain" description="Multidrug resistance protein MdtA-like C-terminal permuted SH3" evidence="6">
    <location>
        <begin position="353"/>
        <end position="407"/>
    </location>
</feature>
<gene>
    <name evidence="7" type="ORF">SAMN06265368_0745</name>
</gene>
<dbReference type="GO" id="GO:0015562">
    <property type="term" value="F:efflux transmembrane transporter activity"/>
    <property type="evidence" value="ECO:0007669"/>
    <property type="project" value="TreeGrafter"/>
</dbReference>
<feature type="signal peptide" evidence="3">
    <location>
        <begin position="1"/>
        <end position="28"/>
    </location>
</feature>
<dbReference type="Proteomes" id="UP000219439">
    <property type="component" value="Unassembled WGS sequence"/>
</dbReference>
<accession>A0A285ND59</accession>
<dbReference type="Gene3D" id="2.40.50.100">
    <property type="match status" value="2"/>
</dbReference>
<evidence type="ECO:0000256" key="1">
    <source>
        <dbReference type="ARBA" id="ARBA00009477"/>
    </source>
</evidence>
<feature type="coiled-coil region" evidence="2">
    <location>
        <begin position="208"/>
        <end position="235"/>
    </location>
</feature>
<feature type="domain" description="CusB-like beta-barrel" evidence="5">
    <location>
        <begin position="286"/>
        <end position="342"/>
    </location>
</feature>
<feature type="coiled-coil region" evidence="2">
    <location>
        <begin position="104"/>
        <end position="131"/>
    </location>
</feature>
<dbReference type="InterPro" id="IPR058627">
    <property type="entry name" value="MdtA-like_C"/>
</dbReference>